<dbReference type="GO" id="GO:0005886">
    <property type="term" value="C:plasma membrane"/>
    <property type="evidence" value="ECO:0007669"/>
    <property type="project" value="UniProtKB-SubCell"/>
</dbReference>
<evidence type="ECO:0000259" key="9">
    <source>
        <dbReference type="Pfam" id="PF05036"/>
    </source>
</evidence>
<dbReference type="InterPro" id="IPR036908">
    <property type="entry name" value="RlpA-like_sf"/>
</dbReference>
<keyword evidence="4" id="KW-0472">Membrane</keyword>
<evidence type="ECO:0000313" key="10">
    <source>
        <dbReference type="EMBL" id="ASY45278.1"/>
    </source>
</evidence>
<dbReference type="PROSITE" id="PS51257">
    <property type="entry name" value="PROKAR_LIPOPROTEIN"/>
    <property type="match status" value="1"/>
</dbReference>
<keyword evidence="1 7" id="KW-0732">Signal</keyword>
<dbReference type="Gene3D" id="3.30.70.1070">
    <property type="entry name" value="Sporulation related repeat"/>
    <property type="match status" value="1"/>
</dbReference>
<keyword evidence="4" id="KW-0564">Palmitate</keyword>
<sequence>MRSNKGGRLPLAAGLILLLASCSGGEQPPVPPPPASSPRPLAQGAMVSDDPLMIGAPYSVGKVTYTPEDAPNYDAVGYAGWYGEELQGNKTANGETFVPEAITAAHQTLPLPSYVEVTALDTGRTILVRVNDRGPFANDRIIDLSRGAAEQLGVIDDGAAAVRVRRVSPPDQERVALRSHGRVAERLETPPALLTALRAKLPARPAATPAKAKVVARPSAKTPPRAVRGPEKRGIAPTPARQDGFVVEKAGAPSAPTPVAPVAPASAAAPAAARTYVVQVAAFSSRARAETLAKRIGARAVEGDGVWRVRFGPYPTQDAAQAGVRAAAAKGFENGRIMANDAR</sequence>
<dbReference type="GO" id="GO:0008932">
    <property type="term" value="F:lytic endotransglycosylase activity"/>
    <property type="evidence" value="ECO:0007669"/>
    <property type="project" value="UniProtKB-UniRule"/>
</dbReference>
<dbReference type="InterPro" id="IPR036680">
    <property type="entry name" value="SPOR-like_sf"/>
</dbReference>
<proteinExistence type="inferred from homology"/>
<protein>
    <recommendedName>
        <fullName evidence="4">Endolytic peptidoglycan transglycosylase RlpA</fullName>
        <ecNumber evidence="4">4.2.2.-</ecNumber>
    </recommendedName>
</protein>
<gene>
    <name evidence="4" type="primary">rlpA</name>
    <name evidence="10" type="ORF">CJD35_13160</name>
</gene>
<evidence type="ECO:0000256" key="4">
    <source>
        <dbReference type="HAMAP-Rule" id="MF_02071"/>
    </source>
</evidence>
<evidence type="ECO:0000259" key="8">
    <source>
        <dbReference type="Pfam" id="PF03330"/>
    </source>
</evidence>
<feature type="region of interest" description="Disordered" evidence="6">
    <location>
        <begin position="24"/>
        <end position="44"/>
    </location>
</feature>
<dbReference type="KEGG" id="shyd:CJD35_13160"/>
<dbReference type="InterPro" id="IPR007730">
    <property type="entry name" value="SPOR-like_dom"/>
</dbReference>
<keyword evidence="4" id="KW-0449">Lipoprotein</keyword>
<dbReference type="PANTHER" id="PTHR34183:SF1">
    <property type="entry name" value="ENDOLYTIC PEPTIDOGLYCAN TRANSGLYCOSYLASE RLPA"/>
    <property type="match status" value="1"/>
</dbReference>
<accession>A0A249MVD2</accession>
<dbReference type="CDD" id="cd22268">
    <property type="entry name" value="DPBB_RlpA-like"/>
    <property type="match status" value="1"/>
</dbReference>
<dbReference type="GO" id="GO:0009279">
    <property type="term" value="C:cell outer membrane"/>
    <property type="evidence" value="ECO:0007669"/>
    <property type="project" value="TreeGrafter"/>
</dbReference>
<dbReference type="InterPro" id="IPR012997">
    <property type="entry name" value="RplA"/>
</dbReference>
<feature type="domain" description="SPOR" evidence="9">
    <location>
        <begin position="273"/>
        <end position="328"/>
    </location>
</feature>
<evidence type="ECO:0000313" key="11">
    <source>
        <dbReference type="Proteomes" id="UP000217141"/>
    </source>
</evidence>
<dbReference type="InterPro" id="IPR009009">
    <property type="entry name" value="RlpA-like_DPBB"/>
</dbReference>
<evidence type="ECO:0000256" key="3">
    <source>
        <dbReference type="ARBA" id="ARBA00023316"/>
    </source>
</evidence>
<dbReference type="GO" id="GO:0042834">
    <property type="term" value="F:peptidoglycan binding"/>
    <property type="evidence" value="ECO:0007669"/>
    <property type="project" value="InterPro"/>
</dbReference>
<dbReference type="PANTHER" id="PTHR34183">
    <property type="entry name" value="ENDOLYTIC PEPTIDOGLYCAN TRANSGLYCOSYLASE RLPA"/>
    <property type="match status" value="1"/>
</dbReference>
<evidence type="ECO:0000256" key="1">
    <source>
        <dbReference type="ARBA" id="ARBA00022729"/>
    </source>
</evidence>
<dbReference type="EMBL" id="CP022745">
    <property type="protein sequence ID" value="ASY45278.1"/>
    <property type="molecule type" value="Genomic_DNA"/>
</dbReference>
<organism evidence="10 11">
    <name type="scientific">Sphingobium xenophagum</name>
    <dbReference type="NCBI Taxonomy" id="121428"/>
    <lineage>
        <taxon>Bacteria</taxon>
        <taxon>Pseudomonadati</taxon>
        <taxon>Pseudomonadota</taxon>
        <taxon>Alphaproteobacteria</taxon>
        <taxon>Sphingomonadales</taxon>
        <taxon>Sphingomonadaceae</taxon>
        <taxon>Sphingobium</taxon>
    </lineage>
</organism>
<dbReference type="NCBIfam" id="TIGR00413">
    <property type="entry name" value="rlpA"/>
    <property type="match status" value="1"/>
</dbReference>
<feature type="signal peptide" evidence="7">
    <location>
        <begin position="1"/>
        <end position="26"/>
    </location>
</feature>
<dbReference type="Pfam" id="PF05036">
    <property type="entry name" value="SPOR"/>
    <property type="match status" value="1"/>
</dbReference>
<comment type="similarity">
    <text evidence="4 5">Belongs to the RlpA family.</text>
</comment>
<evidence type="ECO:0000256" key="6">
    <source>
        <dbReference type="SAM" id="MobiDB-lite"/>
    </source>
</evidence>
<evidence type="ECO:0000256" key="5">
    <source>
        <dbReference type="RuleBase" id="RU003495"/>
    </source>
</evidence>
<name>A0A249MVD2_SPHXE</name>
<feature type="chain" id="PRO_5013411386" description="Endolytic peptidoglycan transglycosylase RlpA" evidence="7">
    <location>
        <begin position="27"/>
        <end position="343"/>
    </location>
</feature>
<dbReference type="GO" id="GO:0071555">
    <property type="term" value="P:cell wall organization"/>
    <property type="evidence" value="ECO:0007669"/>
    <property type="project" value="UniProtKB-KW"/>
</dbReference>
<evidence type="ECO:0000256" key="2">
    <source>
        <dbReference type="ARBA" id="ARBA00023239"/>
    </source>
</evidence>
<comment type="subcellular location">
    <subcellularLocation>
        <location evidence="4">Cell membrane</location>
        <topology evidence="4">Lipid-anchor</topology>
    </subcellularLocation>
</comment>
<dbReference type="Pfam" id="PF03330">
    <property type="entry name" value="DPBB_1"/>
    <property type="match status" value="1"/>
</dbReference>
<dbReference type="GO" id="GO:0000270">
    <property type="term" value="P:peptidoglycan metabolic process"/>
    <property type="evidence" value="ECO:0007669"/>
    <property type="project" value="UniProtKB-UniRule"/>
</dbReference>
<keyword evidence="2 4" id="KW-0456">Lyase</keyword>
<dbReference type="RefSeq" id="WP_026002254.1">
    <property type="nucleotide sequence ID" value="NZ_CP022745.1"/>
</dbReference>
<dbReference type="InterPro" id="IPR034718">
    <property type="entry name" value="RlpA"/>
</dbReference>
<feature type="compositionally biased region" description="Low complexity" evidence="6">
    <location>
        <begin position="207"/>
        <end position="218"/>
    </location>
</feature>
<feature type="domain" description="RlpA-like protein double-psi beta-barrel" evidence="8">
    <location>
        <begin position="75"/>
        <end position="163"/>
    </location>
</feature>
<feature type="region of interest" description="Disordered" evidence="6">
    <location>
        <begin position="207"/>
        <end position="242"/>
    </location>
</feature>
<dbReference type="HAMAP" id="MF_02071">
    <property type="entry name" value="RlpA"/>
    <property type="match status" value="1"/>
</dbReference>
<feature type="compositionally biased region" description="Pro residues" evidence="6">
    <location>
        <begin position="28"/>
        <end position="37"/>
    </location>
</feature>
<dbReference type="SUPFAM" id="SSF50685">
    <property type="entry name" value="Barwin-like endoglucanases"/>
    <property type="match status" value="1"/>
</dbReference>
<dbReference type="SUPFAM" id="SSF110997">
    <property type="entry name" value="Sporulation related repeat"/>
    <property type="match status" value="1"/>
</dbReference>
<evidence type="ECO:0000256" key="7">
    <source>
        <dbReference type="SAM" id="SignalP"/>
    </source>
</evidence>
<keyword evidence="4" id="KW-1003">Cell membrane</keyword>
<keyword evidence="3 4" id="KW-0961">Cell wall biogenesis/degradation</keyword>
<comment type="function">
    <text evidence="4">Lytic transglycosylase with a strong preference for naked glycan strands that lack stem peptides.</text>
</comment>
<dbReference type="EC" id="4.2.2.-" evidence="4"/>
<dbReference type="Proteomes" id="UP000217141">
    <property type="component" value="Chromosome I"/>
</dbReference>
<dbReference type="AlphaFoldDB" id="A0A249MVD2"/>
<dbReference type="Gene3D" id="2.40.40.10">
    <property type="entry name" value="RlpA-like domain"/>
    <property type="match status" value="1"/>
</dbReference>
<reference evidence="10 11" key="1">
    <citation type="submission" date="2017-08" db="EMBL/GenBank/DDBJ databases">
        <title>Whole Genome Sequence of Sphingobium hydrophobicum C1: Insights into Adaption to the Electronic-waste Contaminated Sediment.</title>
        <authorList>
            <person name="Song D."/>
            <person name="Chen X."/>
            <person name="Xu M."/>
        </authorList>
    </citation>
    <scope>NUCLEOTIDE SEQUENCE [LARGE SCALE GENOMIC DNA]</scope>
    <source>
        <strain evidence="10 11">C1</strain>
    </source>
</reference>